<comment type="caution">
    <text evidence="1">The sequence shown here is derived from an EMBL/GenBank/DDBJ whole genome shotgun (WGS) entry which is preliminary data.</text>
</comment>
<proteinExistence type="predicted"/>
<name>A0A9P4R0C7_9PLEO</name>
<evidence type="ECO:0000313" key="2">
    <source>
        <dbReference type="Proteomes" id="UP000799444"/>
    </source>
</evidence>
<accession>A0A9P4R0C7</accession>
<protein>
    <recommendedName>
        <fullName evidence="3">FAD dependent oxidoreductase domain-containing protein</fullName>
    </recommendedName>
</protein>
<evidence type="ECO:0008006" key="3">
    <source>
        <dbReference type="Google" id="ProtNLM"/>
    </source>
</evidence>
<sequence>MADVPDPTVILGGGIIGLSTAYYLSLQRQGNSTSHSPDNAPIFVVEPSSDVCAGPRVKTKGF</sequence>
<dbReference type="Gene3D" id="3.50.50.60">
    <property type="entry name" value="FAD/NAD(P)-binding domain"/>
    <property type="match status" value="1"/>
</dbReference>
<dbReference type="EMBL" id="ML996127">
    <property type="protein sequence ID" value="KAF2736239.1"/>
    <property type="molecule type" value="Genomic_DNA"/>
</dbReference>
<dbReference type="InterPro" id="IPR036188">
    <property type="entry name" value="FAD/NAD-bd_sf"/>
</dbReference>
<dbReference type="Proteomes" id="UP000799444">
    <property type="component" value="Unassembled WGS sequence"/>
</dbReference>
<dbReference type="AlphaFoldDB" id="A0A9P4R0C7"/>
<keyword evidence="2" id="KW-1185">Reference proteome</keyword>
<evidence type="ECO:0000313" key="1">
    <source>
        <dbReference type="EMBL" id="KAF2736239.1"/>
    </source>
</evidence>
<reference evidence="1" key="1">
    <citation type="journal article" date="2020" name="Stud. Mycol.">
        <title>101 Dothideomycetes genomes: a test case for predicting lifestyles and emergence of pathogens.</title>
        <authorList>
            <person name="Haridas S."/>
            <person name="Albert R."/>
            <person name="Binder M."/>
            <person name="Bloem J."/>
            <person name="Labutti K."/>
            <person name="Salamov A."/>
            <person name="Andreopoulos B."/>
            <person name="Baker S."/>
            <person name="Barry K."/>
            <person name="Bills G."/>
            <person name="Bluhm B."/>
            <person name="Cannon C."/>
            <person name="Castanera R."/>
            <person name="Culley D."/>
            <person name="Daum C."/>
            <person name="Ezra D."/>
            <person name="Gonzalez J."/>
            <person name="Henrissat B."/>
            <person name="Kuo A."/>
            <person name="Liang C."/>
            <person name="Lipzen A."/>
            <person name="Lutzoni F."/>
            <person name="Magnuson J."/>
            <person name="Mondo S."/>
            <person name="Nolan M."/>
            <person name="Ohm R."/>
            <person name="Pangilinan J."/>
            <person name="Park H.-J."/>
            <person name="Ramirez L."/>
            <person name="Alfaro M."/>
            <person name="Sun H."/>
            <person name="Tritt A."/>
            <person name="Yoshinaga Y."/>
            <person name="Zwiers L.-H."/>
            <person name="Turgeon B."/>
            <person name="Goodwin S."/>
            <person name="Spatafora J."/>
            <person name="Crous P."/>
            <person name="Grigoriev I."/>
        </authorList>
    </citation>
    <scope>NUCLEOTIDE SEQUENCE</scope>
    <source>
        <strain evidence="1">CBS 125425</strain>
    </source>
</reference>
<organism evidence="1 2">
    <name type="scientific">Polyplosphaeria fusca</name>
    <dbReference type="NCBI Taxonomy" id="682080"/>
    <lineage>
        <taxon>Eukaryota</taxon>
        <taxon>Fungi</taxon>
        <taxon>Dikarya</taxon>
        <taxon>Ascomycota</taxon>
        <taxon>Pezizomycotina</taxon>
        <taxon>Dothideomycetes</taxon>
        <taxon>Pleosporomycetidae</taxon>
        <taxon>Pleosporales</taxon>
        <taxon>Tetraplosphaeriaceae</taxon>
        <taxon>Polyplosphaeria</taxon>
    </lineage>
</organism>
<gene>
    <name evidence="1" type="ORF">EJ04DRAFT_511218</name>
</gene>
<dbReference type="OrthoDB" id="5425653at2759"/>